<evidence type="ECO:0000256" key="3">
    <source>
        <dbReference type="ARBA" id="ARBA00022741"/>
    </source>
</evidence>
<gene>
    <name evidence="9" type="ORF">OLEA9_A035758</name>
</gene>
<dbReference type="Pfam" id="PF18052">
    <property type="entry name" value="Rx_N"/>
    <property type="match status" value="1"/>
</dbReference>
<evidence type="ECO:0000313" key="10">
    <source>
        <dbReference type="Proteomes" id="UP000594638"/>
    </source>
</evidence>
<dbReference type="Gramene" id="OE9A035758T2">
    <property type="protein sequence ID" value="OE9A035758C2"/>
    <property type="gene ID" value="OE9A035758"/>
</dbReference>
<dbReference type="Pfam" id="PF00931">
    <property type="entry name" value="NB-ARC"/>
    <property type="match status" value="1"/>
</dbReference>
<organism evidence="9 10">
    <name type="scientific">Olea europaea subsp. europaea</name>
    <dbReference type="NCBI Taxonomy" id="158383"/>
    <lineage>
        <taxon>Eukaryota</taxon>
        <taxon>Viridiplantae</taxon>
        <taxon>Streptophyta</taxon>
        <taxon>Embryophyta</taxon>
        <taxon>Tracheophyta</taxon>
        <taxon>Spermatophyta</taxon>
        <taxon>Magnoliopsida</taxon>
        <taxon>eudicotyledons</taxon>
        <taxon>Gunneridae</taxon>
        <taxon>Pentapetalae</taxon>
        <taxon>asterids</taxon>
        <taxon>lamiids</taxon>
        <taxon>Lamiales</taxon>
        <taxon>Oleaceae</taxon>
        <taxon>Oleeae</taxon>
        <taxon>Olea</taxon>
    </lineage>
</organism>
<keyword evidence="3" id="KW-0547">Nucleotide-binding</keyword>
<keyword evidence="10" id="KW-1185">Reference proteome</keyword>
<sequence>MSRDNWERLVVAVLRKEKDREIARGPSLDPSDVSSRLSSISISSDLSSTFNFSSPAHEHVPVSPAQGTSISPPREHVPISPAQAVLTAVINQAVERRTNLIVGSRLYRLKEDIERIERQMSYFKSCPKDAESKQGGSHEVANSIIDTRDLLLDFEDILDTYIQSESHKGKGPFRFVKHTARILCFGGITNTFSQKIEEIKRRAQEIEATRERYRINFDTDEGDADLEVWNRRQEFLVATESMVVGREDKFQELKEKLRSSNPECKMICVVGEAGVGKTTVAKTIYKEMRNEFTSSALVYVSNEPRLQELLLEIAKQVGLENEKMNENLEVNLRSLLNENRCLIFLDDIWKNETWDELINVIPINSRNCSRIIITSRYTHVGRYIGGESSLIELDLLDQEKSWELLRVDEIFFRKYE</sequence>
<evidence type="ECO:0000256" key="2">
    <source>
        <dbReference type="ARBA" id="ARBA00022737"/>
    </source>
</evidence>
<dbReference type="InterPro" id="IPR041118">
    <property type="entry name" value="Rx_N"/>
</dbReference>
<dbReference type="FunFam" id="3.40.50.300:FF:001091">
    <property type="entry name" value="Probable disease resistance protein At1g61300"/>
    <property type="match status" value="1"/>
</dbReference>
<proteinExistence type="inferred from homology"/>
<evidence type="ECO:0000256" key="4">
    <source>
        <dbReference type="ARBA" id="ARBA00022821"/>
    </source>
</evidence>
<keyword evidence="5" id="KW-0067">ATP-binding</keyword>
<dbReference type="InterPro" id="IPR027417">
    <property type="entry name" value="P-loop_NTPase"/>
</dbReference>
<evidence type="ECO:0000256" key="1">
    <source>
        <dbReference type="ARBA" id="ARBA00008894"/>
    </source>
</evidence>
<dbReference type="InterPro" id="IPR003593">
    <property type="entry name" value="AAA+_ATPase"/>
</dbReference>
<evidence type="ECO:0000259" key="8">
    <source>
        <dbReference type="SMART" id="SM00382"/>
    </source>
</evidence>
<name>A0A8S0QD45_OLEEU</name>
<dbReference type="PANTHER" id="PTHR19338:SF44">
    <property type="entry name" value="NB-ARC DOMAIN-CONTAINING PROTEIN"/>
    <property type="match status" value="1"/>
</dbReference>
<dbReference type="SUPFAM" id="SSF52540">
    <property type="entry name" value="P-loop containing nucleoside triphosphate hydrolases"/>
    <property type="match status" value="1"/>
</dbReference>
<dbReference type="OrthoDB" id="1303165at2759"/>
<dbReference type="AlphaFoldDB" id="A0A8S0QD45"/>
<dbReference type="Gene3D" id="3.40.50.300">
    <property type="entry name" value="P-loop containing nucleotide triphosphate hydrolases"/>
    <property type="match status" value="1"/>
</dbReference>
<dbReference type="InterPro" id="IPR002182">
    <property type="entry name" value="NB-ARC"/>
</dbReference>
<dbReference type="GO" id="GO:0005524">
    <property type="term" value="F:ATP binding"/>
    <property type="evidence" value="ECO:0007669"/>
    <property type="project" value="UniProtKB-KW"/>
</dbReference>
<evidence type="ECO:0000256" key="7">
    <source>
        <dbReference type="SAM" id="MobiDB-lite"/>
    </source>
</evidence>
<protein>
    <submittedName>
        <fullName evidence="9">Disease resistance RPP13-like</fullName>
    </submittedName>
</protein>
<accession>A0A8S0QD45</accession>
<keyword evidence="4" id="KW-0611">Plant defense</keyword>
<feature type="coiled-coil region" evidence="6">
    <location>
        <begin position="189"/>
        <end position="216"/>
    </location>
</feature>
<dbReference type="PANTHER" id="PTHR19338">
    <property type="entry name" value="TRANSLOCASE OF INNER MITOCHONDRIAL MEMBRANE 13 HOMOLOG"/>
    <property type="match status" value="1"/>
</dbReference>
<dbReference type="CDD" id="cd00009">
    <property type="entry name" value="AAA"/>
    <property type="match status" value="1"/>
</dbReference>
<reference evidence="9 10" key="1">
    <citation type="submission" date="2019-12" db="EMBL/GenBank/DDBJ databases">
        <authorList>
            <person name="Alioto T."/>
            <person name="Alioto T."/>
            <person name="Gomez Garrido J."/>
        </authorList>
    </citation>
    <scope>NUCLEOTIDE SEQUENCE [LARGE SCALE GENOMIC DNA]</scope>
</reference>
<keyword evidence="6" id="KW-0175">Coiled coil</keyword>
<dbReference type="SMART" id="SM00382">
    <property type="entry name" value="AAA"/>
    <property type="match status" value="1"/>
</dbReference>
<dbReference type="PRINTS" id="PR00364">
    <property type="entry name" value="DISEASERSIST"/>
</dbReference>
<dbReference type="EMBL" id="CACTIH010001806">
    <property type="protein sequence ID" value="CAA2963010.1"/>
    <property type="molecule type" value="Genomic_DNA"/>
</dbReference>
<comment type="similarity">
    <text evidence="1">Belongs to the disease resistance NB-LRR family.</text>
</comment>
<evidence type="ECO:0000313" key="9">
    <source>
        <dbReference type="EMBL" id="CAA2963010.1"/>
    </source>
</evidence>
<keyword evidence="2" id="KW-0677">Repeat</keyword>
<evidence type="ECO:0000256" key="5">
    <source>
        <dbReference type="ARBA" id="ARBA00022840"/>
    </source>
</evidence>
<comment type="caution">
    <text evidence="9">The sequence shown here is derived from an EMBL/GenBank/DDBJ whole genome shotgun (WGS) entry which is preliminary data.</text>
</comment>
<feature type="region of interest" description="Disordered" evidence="7">
    <location>
        <begin position="53"/>
        <end position="76"/>
    </location>
</feature>
<dbReference type="GO" id="GO:0006952">
    <property type="term" value="P:defense response"/>
    <property type="evidence" value="ECO:0007669"/>
    <property type="project" value="UniProtKB-KW"/>
</dbReference>
<dbReference type="Proteomes" id="UP000594638">
    <property type="component" value="Unassembled WGS sequence"/>
</dbReference>
<feature type="domain" description="AAA+ ATPase" evidence="8">
    <location>
        <begin position="263"/>
        <end position="408"/>
    </location>
</feature>
<dbReference type="Gene3D" id="1.20.5.4130">
    <property type="match status" value="1"/>
</dbReference>
<dbReference type="GO" id="GO:0043531">
    <property type="term" value="F:ADP binding"/>
    <property type="evidence" value="ECO:0007669"/>
    <property type="project" value="InterPro"/>
</dbReference>
<evidence type="ECO:0000256" key="6">
    <source>
        <dbReference type="SAM" id="Coils"/>
    </source>
</evidence>